<reference evidence="2" key="2">
    <citation type="submission" date="2021-04" db="EMBL/GenBank/DDBJ databases">
        <authorList>
            <person name="Gilroy R."/>
        </authorList>
    </citation>
    <scope>NUCLEOTIDE SEQUENCE</scope>
    <source>
        <strain evidence="2">CHK195-6426</strain>
    </source>
</reference>
<feature type="region of interest" description="Disordered" evidence="1">
    <location>
        <begin position="127"/>
        <end position="152"/>
    </location>
</feature>
<comment type="caution">
    <text evidence="2">The sequence shown here is derived from an EMBL/GenBank/DDBJ whole genome shotgun (WGS) entry which is preliminary data.</text>
</comment>
<proteinExistence type="predicted"/>
<protein>
    <submittedName>
        <fullName evidence="2">Uncharacterized protein</fullName>
    </submittedName>
</protein>
<accession>A0A9D1R9P5</accession>
<evidence type="ECO:0000313" key="2">
    <source>
        <dbReference type="EMBL" id="HIW82642.1"/>
    </source>
</evidence>
<sequence>MMTLKIGEKDYRVKFNYNCFCDTDLLDRVNDLGKIFSKAGAESDKDISAMGKIKDLFVCVRDLLFSGFQEENPVENVQAVGKLLDQYREEAQEGEERGVLQLFVMLSSELTEEGFLSDIMKTLAASAEKQKELPKTPQDHRKAQRQSRTAGA</sequence>
<gene>
    <name evidence="2" type="ORF">H9742_14170</name>
</gene>
<organism evidence="2 3">
    <name type="scientific">Candidatus Acetatifactor stercoripullorum</name>
    <dbReference type="NCBI Taxonomy" id="2838414"/>
    <lineage>
        <taxon>Bacteria</taxon>
        <taxon>Bacillati</taxon>
        <taxon>Bacillota</taxon>
        <taxon>Clostridia</taxon>
        <taxon>Lachnospirales</taxon>
        <taxon>Lachnospiraceae</taxon>
        <taxon>Acetatifactor</taxon>
    </lineage>
</organism>
<evidence type="ECO:0000256" key="1">
    <source>
        <dbReference type="SAM" id="MobiDB-lite"/>
    </source>
</evidence>
<reference evidence="2" key="1">
    <citation type="journal article" date="2021" name="PeerJ">
        <title>Extensive microbial diversity within the chicken gut microbiome revealed by metagenomics and culture.</title>
        <authorList>
            <person name="Gilroy R."/>
            <person name="Ravi A."/>
            <person name="Getino M."/>
            <person name="Pursley I."/>
            <person name="Horton D.L."/>
            <person name="Alikhan N.F."/>
            <person name="Baker D."/>
            <person name="Gharbi K."/>
            <person name="Hall N."/>
            <person name="Watson M."/>
            <person name="Adriaenssens E.M."/>
            <person name="Foster-Nyarko E."/>
            <person name="Jarju S."/>
            <person name="Secka A."/>
            <person name="Antonio M."/>
            <person name="Oren A."/>
            <person name="Chaudhuri R.R."/>
            <person name="La Ragione R."/>
            <person name="Hildebrand F."/>
            <person name="Pallen M.J."/>
        </authorList>
    </citation>
    <scope>NUCLEOTIDE SEQUENCE</scope>
    <source>
        <strain evidence="2">CHK195-6426</strain>
    </source>
</reference>
<feature type="compositionally biased region" description="Basic and acidic residues" evidence="1">
    <location>
        <begin position="128"/>
        <end position="141"/>
    </location>
</feature>
<dbReference type="EMBL" id="DXGH01000073">
    <property type="protein sequence ID" value="HIW82642.1"/>
    <property type="molecule type" value="Genomic_DNA"/>
</dbReference>
<dbReference type="Proteomes" id="UP000824265">
    <property type="component" value="Unassembled WGS sequence"/>
</dbReference>
<name>A0A9D1R9P5_9FIRM</name>
<dbReference type="AlphaFoldDB" id="A0A9D1R9P5"/>
<evidence type="ECO:0000313" key="3">
    <source>
        <dbReference type="Proteomes" id="UP000824265"/>
    </source>
</evidence>